<proteinExistence type="predicted"/>
<dbReference type="Proteomes" id="UP000198959">
    <property type="component" value="Unassembled WGS sequence"/>
</dbReference>
<dbReference type="AlphaFoldDB" id="A0A1C6RSY2"/>
<evidence type="ECO:0000256" key="1">
    <source>
        <dbReference type="SAM" id="Phobius"/>
    </source>
</evidence>
<keyword evidence="3" id="KW-1185">Reference proteome</keyword>
<feature type="transmembrane region" description="Helical" evidence="1">
    <location>
        <begin position="66"/>
        <end position="86"/>
    </location>
</feature>
<dbReference type="EMBL" id="FMHW01000002">
    <property type="protein sequence ID" value="SCL20248.1"/>
    <property type="molecule type" value="Genomic_DNA"/>
</dbReference>
<sequence>MADTRHDVLVTEQPPSAGPRRFARDIAVNVLANLIAAAVIYLLAVIASAIGRVIDSGIGGGITANRFLVAVAIIILSTAASSGVALLRRDRPLAVVIAAIGLVMIAIIISNPLEGRL</sequence>
<feature type="transmembrane region" description="Helical" evidence="1">
    <location>
        <begin position="30"/>
        <end position="54"/>
    </location>
</feature>
<protein>
    <submittedName>
        <fullName evidence="2">Uncharacterized protein</fullName>
    </submittedName>
</protein>
<feature type="transmembrane region" description="Helical" evidence="1">
    <location>
        <begin position="93"/>
        <end position="113"/>
    </location>
</feature>
<keyword evidence="1" id="KW-1133">Transmembrane helix</keyword>
<name>A0A1C6RSY2_9ACTN</name>
<gene>
    <name evidence="2" type="ORF">GA0074692_0820</name>
</gene>
<evidence type="ECO:0000313" key="2">
    <source>
        <dbReference type="EMBL" id="SCL20248.1"/>
    </source>
</evidence>
<keyword evidence="1" id="KW-0812">Transmembrane</keyword>
<keyword evidence="1" id="KW-0472">Membrane</keyword>
<reference evidence="3" key="1">
    <citation type="submission" date="2016-06" db="EMBL/GenBank/DDBJ databases">
        <authorList>
            <person name="Varghese N."/>
            <person name="Submissions Spin"/>
        </authorList>
    </citation>
    <scope>NUCLEOTIDE SEQUENCE [LARGE SCALE GENOMIC DNA]</scope>
    <source>
        <strain evidence="3">DSM 43817</strain>
    </source>
</reference>
<evidence type="ECO:0000313" key="3">
    <source>
        <dbReference type="Proteomes" id="UP000198959"/>
    </source>
</evidence>
<accession>A0A1C6RSY2</accession>
<organism evidence="2 3">
    <name type="scientific">Micromonospora pallida</name>
    <dbReference type="NCBI Taxonomy" id="145854"/>
    <lineage>
        <taxon>Bacteria</taxon>
        <taxon>Bacillati</taxon>
        <taxon>Actinomycetota</taxon>
        <taxon>Actinomycetes</taxon>
        <taxon>Micromonosporales</taxon>
        <taxon>Micromonosporaceae</taxon>
        <taxon>Micromonospora</taxon>
    </lineage>
</organism>